<dbReference type="Pfam" id="PF25368">
    <property type="entry name" value="PUB10_N"/>
    <property type="match status" value="1"/>
</dbReference>
<dbReference type="GO" id="GO:0007166">
    <property type="term" value="P:cell surface receptor signaling pathway"/>
    <property type="evidence" value="ECO:0007669"/>
    <property type="project" value="InterPro"/>
</dbReference>
<dbReference type="GO" id="GO:0061630">
    <property type="term" value="F:ubiquitin protein ligase activity"/>
    <property type="evidence" value="ECO:0007669"/>
    <property type="project" value="UniProtKB-EC"/>
</dbReference>
<feature type="repeat" description="ARM" evidence="7">
    <location>
        <begin position="411"/>
        <end position="453"/>
    </location>
</feature>
<dbReference type="Pfam" id="PF00514">
    <property type="entry name" value="Arm"/>
    <property type="match status" value="1"/>
</dbReference>
<dbReference type="Gene3D" id="1.20.930.20">
    <property type="entry name" value="Adaptor protein Cbl, N-terminal domain"/>
    <property type="match status" value="1"/>
</dbReference>
<dbReference type="Gene3D" id="3.30.40.10">
    <property type="entry name" value="Zinc/RING finger domain, C3HC4 (zinc finger)"/>
    <property type="match status" value="1"/>
</dbReference>
<organism evidence="9 10">
    <name type="scientific">Cuscuta campestris</name>
    <dbReference type="NCBI Taxonomy" id="132261"/>
    <lineage>
        <taxon>Eukaryota</taxon>
        <taxon>Viridiplantae</taxon>
        <taxon>Streptophyta</taxon>
        <taxon>Embryophyta</taxon>
        <taxon>Tracheophyta</taxon>
        <taxon>Spermatophyta</taxon>
        <taxon>Magnoliopsida</taxon>
        <taxon>eudicotyledons</taxon>
        <taxon>Gunneridae</taxon>
        <taxon>Pentapetalae</taxon>
        <taxon>asterids</taxon>
        <taxon>lamiids</taxon>
        <taxon>Solanales</taxon>
        <taxon>Convolvulaceae</taxon>
        <taxon>Cuscuteae</taxon>
        <taxon>Cuscuta</taxon>
        <taxon>Cuscuta subgen. Grammica</taxon>
        <taxon>Cuscuta sect. Cleistogrammica</taxon>
    </lineage>
</organism>
<dbReference type="GO" id="GO:0016567">
    <property type="term" value="P:protein ubiquitination"/>
    <property type="evidence" value="ECO:0007669"/>
    <property type="project" value="UniProtKB-UniPathway"/>
</dbReference>
<reference evidence="9 10" key="1">
    <citation type="submission" date="2018-04" db="EMBL/GenBank/DDBJ databases">
        <authorList>
            <person name="Vogel A."/>
        </authorList>
    </citation>
    <scope>NUCLEOTIDE SEQUENCE [LARGE SCALE GENOMIC DNA]</scope>
</reference>
<comment type="catalytic activity">
    <reaction evidence="1">
        <text>S-ubiquitinyl-[E2 ubiquitin-conjugating enzyme]-L-cysteine + [acceptor protein]-L-lysine = [E2 ubiquitin-conjugating enzyme]-L-cysteine + N(6)-ubiquitinyl-[acceptor protein]-L-lysine.</text>
        <dbReference type="EC" id="2.3.2.27"/>
    </reaction>
</comment>
<evidence type="ECO:0000256" key="6">
    <source>
        <dbReference type="ARBA" id="ARBA00022786"/>
    </source>
</evidence>
<dbReference type="PROSITE" id="PS50176">
    <property type="entry name" value="ARM_REPEAT"/>
    <property type="match status" value="1"/>
</dbReference>
<name>A0A484MLD4_9ASTE</name>
<dbReference type="SMART" id="SM00185">
    <property type="entry name" value="ARM"/>
    <property type="match status" value="1"/>
</dbReference>
<dbReference type="PROSITE" id="PS51698">
    <property type="entry name" value="U_BOX"/>
    <property type="match status" value="1"/>
</dbReference>
<evidence type="ECO:0000256" key="2">
    <source>
        <dbReference type="ARBA" id="ARBA00004906"/>
    </source>
</evidence>
<dbReference type="InterPro" id="IPR013083">
    <property type="entry name" value="Znf_RING/FYVE/PHD"/>
</dbReference>
<evidence type="ECO:0000256" key="3">
    <source>
        <dbReference type="ARBA" id="ARBA00012483"/>
    </source>
</evidence>
<dbReference type="EC" id="2.3.2.27" evidence="3"/>
<evidence type="ECO:0000256" key="5">
    <source>
        <dbReference type="ARBA" id="ARBA00022737"/>
    </source>
</evidence>
<keyword evidence="6" id="KW-0833">Ubl conjugation pathway</keyword>
<proteinExistence type="predicted"/>
<protein>
    <recommendedName>
        <fullName evidence="3">RING-type E3 ubiquitin transferase</fullName>
        <ecNumber evidence="3">2.3.2.27</ecNumber>
    </recommendedName>
</protein>
<evidence type="ECO:0000313" key="9">
    <source>
        <dbReference type="EMBL" id="VFQ89287.1"/>
    </source>
</evidence>
<dbReference type="SUPFAM" id="SSF48371">
    <property type="entry name" value="ARM repeat"/>
    <property type="match status" value="1"/>
</dbReference>
<dbReference type="AlphaFoldDB" id="A0A484MLD4"/>
<keyword evidence="5" id="KW-0677">Repeat</keyword>
<dbReference type="UniPathway" id="UPA00143"/>
<dbReference type="InterPro" id="IPR057623">
    <property type="entry name" value="PUB12-19-like_N"/>
</dbReference>
<dbReference type="SMART" id="SM00504">
    <property type="entry name" value="Ubox"/>
    <property type="match status" value="1"/>
</dbReference>
<dbReference type="InterPro" id="IPR003613">
    <property type="entry name" value="Ubox_domain"/>
</dbReference>
<keyword evidence="4" id="KW-0808">Transferase</keyword>
<accession>A0A484MLD4</accession>
<evidence type="ECO:0000313" key="10">
    <source>
        <dbReference type="Proteomes" id="UP000595140"/>
    </source>
</evidence>
<comment type="pathway">
    <text evidence="2">Protein modification; protein ubiquitination.</text>
</comment>
<dbReference type="InterPro" id="IPR011989">
    <property type="entry name" value="ARM-like"/>
</dbReference>
<dbReference type="OrthoDB" id="629492at2759"/>
<dbReference type="SUPFAM" id="SSF57850">
    <property type="entry name" value="RING/U-box"/>
    <property type="match status" value="1"/>
</dbReference>
<dbReference type="CDD" id="cd16664">
    <property type="entry name" value="RING-Ubox_PUB"/>
    <property type="match status" value="1"/>
</dbReference>
<evidence type="ECO:0000259" key="8">
    <source>
        <dbReference type="PROSITE" id="PS51698"/>
    </source>
</evidence>
<dbReference type="FunFam" id="3.30.40.10:FF:000442">
    <property type="entry name" value="RING-type E3 ubiquitin transferase"/>
    <property type="match status" value="1"/>
</dbReference>
<dbReference type="InterPro" id="IPR000225">
    <property type="entry name" value="Armadillo"/>
</dbReference>
<keyword evidence="10" id="KW-1185">Reference proteome</keyword>
<feature type="domain" description="U-box" evidence="8">
    <location>
        <begin position="269"/>
        <end position="343"/>
    </location>
</feature>
<dbReference type="InterPro" id="IPR016024">
    <property type="entry name" value="ARM-type_fold"/>
</dbReference>
<evidence type="ECO:0000256" key="7">
    <source>
        <dbReference type="PROSITE-ProRule" id="PRU00259"/>
    </source>
</evidence>
<dbReference type="InterPro" id="IPR045210">
    <property type="entry name" value="RING-Ubox_PUB"/>
</dbReference>
<dbReference type="Gene3D" id="1.25.10.10">
    <property type="entry name" value="Leucine-rich Repeat Variant"/>
    <property type="match status" value="1"/>
</dbReference>
<sequence length="668" mass="74130">MVVASSESFPSRKRQPSAGSIAAQSLSDRRLLQTLLAISLEISSAQPIRYLMKKNTSSMIRRSKLMSVLFEELLRCPATSFQPTAVLCFEELYIALQRVKALMENCRSSSKMWLLMRIEPISNSFHELAVELSTVFDILPAKDLSLSEDLVELICLIRKQSSEKDAYLDSADKSLLEDVLRVLDGIKQKIPPELQNLAEIFHKLTLMDSTSCRDEIESLEEEIQTQSDGKSKSDILALISLVRYAKCVLYGASTPRNDGRRRKTTADVTVPADFRCPISLDLMREPVVVSTGQTYDRSSISLWIQSGHNTCPKTGQTLTGGQLIPNVALKRMIAMWCREQKIQFDLTEPHVTTNGAVTNKAAWEATKMTVSFLVHNLKASRSIETANRTVHELRVLAKTDSDSRACIAEAGALPLLVKLLGSGHPSLQVNAVTAILNLSILDANKERIMETDGVLNGVIEVLRSGATWEAKGNAAATVFSLTGVSAYRKCLGRKTRVVKGLIALAREGPTDSKRDAMVAILNLGPLSLRHPFDYLPPHHLYRRLRYLRDGLLRRWNELRHHFSPPDRRQRRRKGQQFSDCPNDALPCLSQRESAAATLVNMCRKGGSEVAAELAAVQGTERVIWEMMRQGTGRGRRKAATLLRILRRWAAGGGVNEHSNGATTIVLPG</sequence>
<evidence type="ECO:0000256" key="1">
    <source>
        <dbReference type="ARBA" id="ARBA00000900"/>
    </source>
</evidence>
<gene>
    <name evidence="9" type="ORF">CCAM_LOCUS31063</name>
</gene>
<dbReference type="Pfam" id="PF04564">
    <property type="entry name" value="U-box"/>
    <property type="match status" value="1"/>
</dbReference>
<dbReference type="Proteomes" id="UP000595140">
    <property type="component" value="Unassembled WGS sequence"/>
</dbReference>
<evidence type="ECO:0000256" key="4">
    <source>
        <dbReference type="ARBA" id="ARBA00022679"/>
    </source>
</evidence>
<dbReference type="PANTHER" id="PTHR23315">
    <property type="entry name" value="U BOX DOMAIN-CONTAINING"/>
    <property type="match status" value="1"/>
</dbReference>
<dbReference type="PANTHER" id="PTHR23315:SF63">
    <property type="entry name" value="U-BOX DOMAIN-CONTAINING PROTEIN 16"/>
    <property type="match status" value="1"/>
</dbReference>
<dbReference type="InterPro" id="IPR036537">
    <property type="entry name" value="Adaptor_Cbl_N_dom_sf"/>
</dbReference>
<dbReference type="EMBL" id="OOIL02003813">
    <property type="protein sequence ID" value="VFQ89287.1"/>
    <property type="molecule type" value="Genomic_DNA"/>
</dbReference>